<dbReference type="InterPro" id="IPR011257">
    <property type="entry name" value="DNA_glycosylase"/>
</dbReference>
<dbReference type="OrthoDB" id="9802365at2"/>
<reference evidence="7 9" key="2">
    <citation type="submission" date="2013-03" db="EMBL/GenBank/DDBJ databases">
        <title>The Genome Sequence of Enterococcus gilvus ATCC BAA-350 (PacBio/Illumina hybrid assembly).</title>
        <authorList>
            <consortium name="The Broad Institute Genomics Platform"/>
            <consortium name="The Broad Institute Genome Sequencing Center for Infectious Disease"/>
            <person name="Earl A."/>
            <person name="Russ C."/>
            <person name="Gilmore M."/>
            <person name="Surin D."/>
            <person name="Walker B."/>
            <person name="Young S."/>
            <person name="Zeng Q."/>
            <person name="Gargeya S."/>
            <person name="Fitzgerald M."/>
            <person name="Haas B."/>
            <person name="Abouelleil A."/>
            <person name="Allen A.W."/>
            <person name="Alvarado L."/>
            <person name="Arachchi H.M."/>
            <person name="Berlin A.M."/>
            <person name="Chapman S.B."/>
            <person name="Gainer-Dewar J."/>
            <person name="Goldberg J."/>
            <person name="Griggs A."/>
            <person name="Gujja S."/>
            <person name="Hansen M."/>
            <person name="Howarth C."/>
            <person name="Imamovic A."/>
            <person name="Ireland A."/>
            <person name="Larimer J."/>
            <person name="McCowan C."/>
            <person name="Murphy C."/>
            <person name="Pearson M."/>
            <person name="Poon T.W."/>
            <person name="Priest M."/>
            <person name="Roberts A."/>
            <person name="Saif S."/>
            <person name="Shea T."/>
            <person name="Sisk P."/>
            <person name="Sykes S."/>
            <person name="Wortman J."/>
            <person name="Nusbaum C."/>
            <person name="Birren B."/>
        </authorList>
    </citation>
    <scope>NUCLEOTIDE SEQUENCE [LARGE SCALE GENOMIC DNA]</scope>
    <source>
        <strain evidence="7 9">ATCC BAA-350</strain>
    </source>
</reference>
<dbReference type="Proteomes" id="UP000014160">
    <property type="component" value="Unassembled WGS sequence"/>
</dbReference>
<dbReference type="EMBL" id="ASWH01000001">
    <property type="protein sequence ID" value="EOW81165.1"/>
    <property type="molecule type" value="Genomic_DNA"/>
</dbReference>
<dbReference type="GO" id="GO:0003824">
    <property type="term" value="F:catalytic activity"/>
    <property type="evidence" value="ECO:0007669"/>
    <property type="project" value="InterPro"/>
</dbReference>
<dbReference type="CDD" id="cd00056">
    <property type="entry name" value="ENDO3c"/>
    <property type="match status" value="1"/>
</dbReference>
<feature type="domain" description="HhH-GPD" evidence="5">
    <location>
        <begin position="36"/>
        <end position="192"/>
    </location>
</feature>
<dbReference type="PANTHER" id="PTHR10359">
    <property type="entry name" value="A/G-SPECIFIC ADENINE GLYCOSYLASE/ENDONUCLEASE III"/>
    <property type="match status" value="1"/>
</dbReference>
<evidence type="ECO:0000313" key="6">
    <source>
        <dbReference type="EMBL" id="EOI53560.1"/>
    </source>
</evidence>
<dbReference type="GO" id="GO:0006284">
    <property type="term" value="P:base-excision repair"/>
    <property type="evidence" value="ECO:0007669"/>
    <property type="project" value="InterPro"/>
</dbReference>
<keyword evidence="1" id="KW-0004">4Fe-4S</keyword>
<evidence type="ECO:0000259" key="5">
    <source>
        <dbReference type="SMART" id="SM00478"/>
    </source>
</evidence>
<name>R2V745_9ENTE</name>
<reference evidence="6 8" key="1">
    <citation type="submission" date="2013-02" db="EMBL/GenBank/DDBJ databases">
        <title>The Genome Sequence of Enterococcus gilvus ATCC BAA-350.</title>
        <authorList>
            <consortium name="The Broad Institute Genome Sequencing Platform"/>
            <consortium name="The Broad Institute Genome Sequencing Center for Infectious Disease"/>
            <person name="Earl A.M."/>
            <person name="Gilmore M.S."/>
            <person name="Lebreton F."/>
            <person name="Walker B."/>
            <person name="Young S.K."/>
            <person name="Zeng Q."/>
            <person name="Gargeya S."/>
            <person name="Fitzgerald M."/>
            <person name="Haas B."/>
            <person name="Abouelleil A."/>
            <person name="Alvarado L."/>
            <person name="Arachchi H.M."/>
            <person name="Berlin A.M."/>
            <person name="Chapman S.B."/>
            <person name="Dewar J."/>
            <person name="Goldberg J."/>
            <person name="Griggs A."/>
            <person name="Gujja S."/>
            <person name="Hansen M."/>
            <person name="Howarth C."/>
            <person name="Imamovic A."/>
            <person name="Larimer J."/>
            <person name="McCowan C."/>
            <person name="Murphy C."/>
            <person name="Neiman D."/>
            <person name="Pearson M."/>
            <person name="Priest M."/>
            <person name="Roberts A."/>
            <person name="Saif S."/>
            <person name="Shea T."/>
            <person name="Sisk P."/>
            <person name="Sykes S."/>
            <person name="Wortman J."/>
            <person name="Nusbaum C."/>
            <person name="Birren B."/>
        </authorList>
    </citation>
    <scope>NUCLEOTIDE SEQUENCE [LARGE SCALE GENOMIC DNA]</scope>
    <source>
        <strain evidence="6 8">ATCC BAA-350</strain>
    </source>
</reference>
<dbReference type="AlphaFoldDB" id="R2V745"/>
<keyword evidence="2" id="KW-0479">Metal-binding</keyword>
<gene>
    <name evidence="7" type="ORF">I592_00450</name>
    <name evidence="6" type="ORF">UKC_03512</name>
</gene>
<evidence type="ECO:0000256" key="2">
    <source>
        <dbReference type="ARBA" id="ARBA00022723"/>
    </source>
</evidence>
<evidence type="ECO:0000256" key="3">
    <source>
        <dbReference type="ARBA" id="ARBA00023004"/>
    </source>
</evidence>
<dbReference type="InterPro" id="IPR003265">
    <property type="entry name" value="HhH-GPD_domain"/>
</dbReference>
<keyword evidence="4" id="KW-0411">Iron-sulfur</keyword>
<evidence type="ECO:0000256" key="4">
    <source>
        <dbReference type="ARBA" id="ARBA00023014"/>
    </source>
</evidence>
<dbReference type="Pfam" id="PF00730">
    <property type="entry name" value="HhH-GPD"/>
    <property type="match status" value="1"/>
</dbReference>
<dbReference type="PANTHER" id="PTHR10359:SF19">
    <property type="entry name" value="DNA REPAIR GLYCOSYLASE MJ1434-RELATED"/>
    <property type="match status" value="1"/>
</dbReference>
<keyword evidence="3" id="KW-0408">Iron</keyword>
<keyword evidence="9" id="KW-1185">Reference proteome</keyword>
<dbReference type="Proteomes" id="UP000013750">
    <property type="component" value="Unassembled WGS sequence"/>
</dbReference>
<dbReference type="SMART" id="SM00478">
    <property type="entry name" value="ENDO3c"/>
    <property type="match status" value="1"/>
</dbReference>
<dbReference type="HOGENOM" id="CLU_012862_6_1_9"/>
<dbReference type="RefSeq" id="WP_010781856.1">
    <property type="nucleotide sequence ID" value="NZ_ASWH01000001.1"/>
</dbReference>
<dbReference type="GO" id="GO:0046872">
    <property type="term" value="F:metal ion binding"/>
    <property type="evidence" value="ECO:0007669"/>
    <property type="project" value="UniProtKB-KW"/>
</dbReference>
<dbReference type="PIRSF" id="PIRSF001435">
    <property type="entry name" value="Nth"/>
    <property type="match status" value="1"/>
</dbReference>
<dbReference type="Gene3D" id="1.10.340.30">
    <property type="entry name" value="Hypothetical protein, domain 2"/>
    <property type="match status" value="1"/>
</dbReference>
<evidence type="ECO:0000256" key="1">
    <source>
        <dbReference type="ARBA" id="ARBA00022485"/>
    </source>
</evidence>
<evidence type="ECO:0000313" key="7">
    <source>
        <dbReference type="EMBL" id="EOW81165.1"/>
    </source>
</evidence>
<sequence>MITNIEELYEAFRQVMENKRWWNTDNKWEILFGAILVQNTNWRNVDYALINLEEATQFLPEKVLALELNELQDLIRPSGFYKGKSATIVSVLTWLKEYHFDLETVAEKEFLELRKELLAIKGIGEETADALLVYVFEHSTFIADKYAQRLFEKFGFASSGYKQLKCAILWPETMDTLKAQNLHGWIIEYGQAYLKNDERWQAGPLRTFKVAVN</sequence>
<dbReference type="GO" id="GO:0051539">
    <property type="term" value="F:4 iron, 4 sulfur cluster binding"/>
    <property type="evidence" value="ECO:0007669"/>
    <property type="project" value="UniProtKB-KW"/>
</dbReference>
<comment type="caution">
    <text evidence="6">The sequence shown here is derived from an EMBL/GenBank/DDBJ whole genome shotgun (WGS) entry which is preliminary data.</text>
</comment>
<dbReference type="SUPFAM" id="SSF48150">
    <property type="entry name" value="DNA-glycosylase"/>
    <property type="match status" value="1"/>
</dbReference>
<evidence type="ECO:0000313" key="8">
    <source>
        <dbReference type="Proteomes" id="UP000013750"/>
    </source>
</evidence>
<dbReference type="EMBL" id="AJDQ01000012">
    <property type="protein sequence ID" value="EOI53560.1"/>
    <property type="molecule type" value="Genomic_DNA"/>
</dbReference>
<organism evidence="6 8">
    <name type="scientific">Enterococcus gilvus ATCC BAA-350</name>
    <dbReference type="NCBI Taxonomy" id="1158614"/>
    <lineage>
        <taxon>Bacteria</taxon>
        <taxon>Bacillati</taxon>
        <taxon>Bacillota</taxon>
        <taxon>Bacilli</taxon>
        <taxon>Lactobacillales</taxon>
        <taxon>Enterococcaceae</taxon>
        <taxon>Enterococcus</taxon>
    </lineage>
</organism>
<dbReference type="eggNOG" id="COG2231">
    <property type="taxonomic scope" value="Bacteria"/>
</dbReference>
<evidence type="ECO:0000313" key="9">
    <source>
        <dbReference type="Proteomes" id="UP000014160"/>
    </source>
</evidence>
<proteinExistence type="predicted"/>
<dbReference type="PATRIC" id="fig|1158614.3.peg.3491"/>
<protein>
    <recommendedName>
        <fullName evidence="5">HhH-GPD domain-containing protein</fullName>
    </recommendedName>
</protein>
<accession>R2V745</accession>